<dbReference type="EMBL" id="JACCFM010000001">
    <property type="protein sequence ID" value="NYJ19253.1"/>
    <property type="molecule type" value="Genomic_DNA"/>
</dbReference>
<evidence type="ECO:0008006" key="4">
    <source>
        <dbReference type="Google" id="ProtNLM"/>
    </source>
</evidence>
<organism evidence="2 3">
    <name type="scientific">Glaciibacter psychrotolerans</name>
    <dbReference type="NCBI Taxonomy" id="670054"/>
    <lineage>
        <taxon>Bacteria</taxon>
        <taxon>Bacillati</taxon>
        <taxon>Actinomycetota</taxon>
        <taxon>Actinomycetes</taxon>
        <taxon>Micrococcales</taxon>
        <taxon>Microbacteriaceae</taxon>
        <taxon>Glaciibacter</taxon>
    </lineage>
</organism>
<reference evidence="2 3" key="1">
    <citation type="submission" date="2020-07" db="EMBL/GenBank/DDBJ databases">
        <title>Sequencing the genomes of 1000 actinobacteria strains.</title>
        <authorList>
            <person name="Klenk H.-P."/>
        </authorList>
    </citation>
    <scope>NUCLEOTIDE SEQUENCE [LARGE SCALE GENOMIC DNA]</scope>
    <source>
        <strain evidence="2 3">LI1</strain>
    </source>
</reference>
<evidence type="ECO:0000313" key="2">
    <source>
        <dbReference type="EMBL" id="NYJ19253.1"/>
    </source>
</evidence>
<evidence type="ECO:0000256" key="1">
    <source>
        <dbReference type="SAM" id="MobiDB-lite"/>
    </source>
</evidence>
<dbReference type="Gene3D" id="3.30.530.20">
    <property type="match status" value="1"/>
</dbReference>
<protein>
    <recommendedName>
        <fullName evidence="4">SRPBCC domain-containing protein</fullName>
    </recommendedName>
</protein>
<gene>
    <name evidence="2" type="ORF">HNR05_001044</name>
</gene>
<dbReference type="Proteomes" id="UP000537260">
    <property type="component" value="Unassembled WGS sequence"/>
</dbReference>
<accession>A0A7Z0J5V9</accession>
<feature type="region of interest" description="Disordered" evidence="1">
    <location>
        <begin position="1"/>
        <end position="25"/>
    </location>
</feature>
<sequence length="68" mass="7521">MNTHHSPLSGQPDLPNSRHTLTWTLDGDDDTTRLTLAHDNNPRPAAALHSHGMWDSLVASVKSIAERR</sequence>
<keyword evidence="3" id="KW-1185">Reference proteome</keyword>
<proteinExistence type="predicted"/>
<comment type="caution">
    <text evidence="2">The sequence shown here is derived from an EMBL/GenBank/DDBJ whole genome shotgun (WGS) entry which is preliminary data.</text>
</comment>
<evidence type="ECO:0000313" key="3">
    <source>
        <dbReference type="Proteomes" id="UP000537260"/>
    </source>
</evidence>
<dbReference type="InterPro" id="IPR023393">
    <property type="entry name" value="START-like_dom_sf"/>
</dbReference>
<dbReference type="SUPFAM" id="SSF55961">
    <property type="entry name" value="Bet v1-like"/>
    <property type="match status" value="1"/>
</dbReference>
<name>A0A7Z0J5V9_9MICO</name>
<dbReference type="AlphaFoldDB" id="A0A7Z0J5V9"/>